<organism evidence="2 3">
    <name type="scientific">Aspergillus sclerotioniger CBS 115572</name>
    <dbReference type="NCBI Taxonomy" id="1450535"/>
    <lineage>
        <taxon>Eukaryota</taxon>
        <taxon>Fungi</taxon>
        <taxon>Dikarya</taxon>
        <taxon>Ascomycota</taxon>
        <taxon>Pezizomycotina</taxon>
        <taxon>Eurotiomycetes</taxon>
        <taxon>Eurotiomycetidae</taxon>
        <taxon>Eurotiales</taxon>
        <taxon>Aspergillaceae</taxon>
        <taxon>Aspergillus</taxon>
        <taxon>Aspergillus subgen. Circumdati</taxon>
    </lineage>
</organism>
<proteinExistence type="predicted"/>
<feature type="domain" description="Thioesterase TesA-like" evidence="1">
    <location>
        <begin position="27"/>
        <end position="247"/>
    </location>
</feature>
<dbReference type="GO" id="GO:0016787">
    <property type="term" value="F:hydrolase activity"/>
    <property type="evidence" value="ECO:0007669"/>
    <property type="project" value="UniProtKB-KW"/>
</dbReference>
<sequence>MEPNPGLIQPPSKDSLYSTPLVLFHDGGGTTISYYHLGSLGRPVYGIADPSFFTGRMWSGLPQMARVYANLIRTTMTNTRIILGGWSLGGFIALEVARILECEGQFHVVGVVMIDSPYPHGPADKLVPPRPFLHSNCSPETRMFVSRSMKRAHKLVEKWSVPDWTSSSFPNMGAAPPVLLLRCQEYVPDEQSEKEHAPARVSVDRWRHLRMLGWERTDGMVRGVLDIPGHHFNLMWEDNLDAITRQLKLACKMLDLSLIR</sequence>
<name>A0A317X997_9EURO</name>
<dbReference type="GeneID" id="37112969"/>
<dbReference type="InterPro" id="IPR029058">
    <property type="entry name" value="AB_hydrolase_fold"/>
</dbReference>
<dbReference type="Gene3D" id="3.40.50.1820">
    <property type="entry name" value="alpha/beta hydrolase"/>
    <property type="match status" value="1"/>
</dbReference>
<dbReference type="InterPro" id="IPR001031">
    <property type="entry name" value="Thioesterase"/>
</dbReference>
<dbReference type="EMBL" id="MSFK01000003">
    <property type="protein sequence ID" value="PWY95193.1"/>
    <property type="molecule type" value="Genomic_DNA"/>
</dbReference>
<evidence type="ECO:0000313" key="3">
    <source>
        <dbReference type="Proteomes" id="UP000246702"/>
    </source>
</evidence>
<dbReference type="AlphaFoldDB" id="A0A317X997"/>
<dbReference type="SUPFAM" id="SSF53474">
    <property type="entry name" value="alpha/beta-Hydrolases"/>
    <property type="match status" value="1"/>
</dbReference>
<accession>A0A317X997</accession>
<dbReference type="STRING" id="1450535.A0A317X997"/>
<keyword evidence="2" id="KW-0378">Hydrolase</keyword>
<comment type="caution">
    <text evidence="2">The sequence shown here is derived from an EMBL/GenBank/DDBJ whole genome shotgun (WGS) entry which is preliminary data.</text>
</comment>
<dbReference type="OrthoDB" id="10253869at2759"/>
<dbReference type="RefSeq" id="XP_025471954.1">
    <property type="nucleotide sequence ID" value="XM_025610826.1"/>
</dbReference>
<dbReference type="InterPro" id="IPR020802">
    <property type="entry name" value="TesA-like"/>
</dbReference>
<dbReference type="Proteomes" id="UP000246702">
    <property type="component" value="Unassembled WGS sequence"/>
</dbReference>
<reference evidence="2 3" key="1">
    <citation type="submission" date="2016-12" db="EMBL/GenBank/DDBJ databases">
        <title>The genomes of Aspergillus section Nigri reveals drivers in fungal speciation.</title>
        <authorList>
            <consortium name="DOE Joint Genome Institute"/>
            <person name="Vesth T.C."/>
            <person name="Nybo J."/>
            <person name="Theobald S."/>
            <person name="Brandl J."/>
            <person name="Frisvad J.C."/>
            <person name="Nielsen K.F."/>
            <person name="Lyhne E.K."/>
            <person name="Kogle M.E."/>
            <person name="Kuo A."/>
            <person name="Riley R."/>
            <person name="Clum A."/>
            <person name="Nolan M."/>
            <person name="Lipzen A."/>
            <person name="Salamov A."/>
            <person name="Henrissat B."/>
            <person name="Wiebenga A."/>
            <person name="De Vries R.P."/>
            <person name="Grigoriev I.V."/>
            <person name="Mortensen U.H."/>
            <person name="Andersen M.R."/>
            <person name="Baker S.E."/>
        </authorList>
    </citation>
    <scope>NUCLEOTIDE SEQUENCE [LARGE SCALE GENOMIC DNA]</scope>
    <source>
        <strain evidence="2 3">CBS 115572</strain>
    </source>
</reference>
<dbReference type="SMART" id="SM00824">
    <property type="entry name" value="PKS_TE"/>
    <property type="match status" value="1"/>
</dbReference>
<evidence type="ECO:0000313" key="2">
    <source>
        <dbReference type="EMBL" id="PWY95193.1"/>
    </source>
</evidence>
<dbReference type="Pfam" id="PF00975">
    <property type="entry name" value="Thioesterase"/>
    <property type="match status" value="1"/>
</dbReference>
<keyword evidence="3" id="KW-1185">Reference proteome</keyword>
<protein>
    <submittedName>
        <fullName evidence="2">Alpha/beta-hydrolase</fullName>
    </submittedName>
</protein>
<gene>
    <name evidence="2" type="ORF">BO94DRAFT_531095</name>
</gene>
<evidence type="ECO:0000259" key="1">
    <source>
        <dbReference type="SMART" id="SM00824"/>
    </source>
</evidence>